<keyword evidence="4 7" id="KW-0233">DNA recombination</keyword>
<evidence type="ECO:0000259" key="11">
    <source>
        <dbReference type="Pfam" id="PF15412"/>
    </source>
</evidence>
<keyword evidence="6 7" id="KW-0539">Nucleus</keyword>
<evidence type="ECO:0000256" key="4">
    <source>
        <dbReference type="ARBA" id="ARBA00023172"/>
    </source>
</evidence>
<dbReference type="GO" id="GO:0006310">
    <property type="term" value="P:DNA recombination"/>
    <property type="evidence" value="ECO:0007669"/>
    <property type="project" value="UniProtKB-UniRule"/>
</dbReference>
<feature type="region of interest" description="Disordered" evidence="9">
    <location>
        <begin position="1"/>
        <end position="147"/>
    </location>
</feature>
<evidence type="ECO:0000256" key="5">
    <source>
        <dbReference type="ARBA" id="ARBA00023204"/>
    </source>
</evidence>
<dbReference type="OrthoDB" id="361242at2759"/>
<dbReference type="PANTHER" id="PTHR16140:SF0">
    <property type="entry name" value="NON-STRUCTURAL MAINTENANCE OF CHROMOSOMES ELEMENT 4"/>
    <property type="match status" value="1"/>
</dbReference>
<feature type="coiled-coil region" evidence="8">
    <location>
        <begin position="158"/>
        <end position="185"/>
    </location>
</feature>
<feature type="domain" description="Non-structural maintenance of chromosome element 4 C-terminal" evidence="10">
    <location>
        <begin position="303"/>
        <end position="390"/>
    </location>
</feature>
<dbReference type="InterPro" id="IPR014854">
    <property type="entry name" value="Nse4_C"/>
</dbReference>
<reference evidence="12 13" key="1">
    <citation type="journal article" date="2018" name="Front. Microbiol.">
        <title>Genome-Wide Analysis of Corynespora cassiicola Leaf Fall Disease Putative Effectors.</title>
        <authorList>
            <person name="Lopez D."/>
            <person name="Ribeiro S."/>
            <person name="Label P."/>
            <person name="Fumanal B."/>
            <person name="Venisse J.S."/>
            <person name="Kohler A."/>
            <person name="de Oliveira R.R."/>
            <person name="Labutti K."/>
            <person name="Lipzen A."/>
            <person name="Lail K."/>
            <person name="Bauer D."/>
            <person name="Ohm R.A."/>
            <person name="Barry K.W."/>
            <person name="Spatafora J."/>
            <person name="Grigoriev I.V."/>
            <person name="Martin F.M."/>
            <person name="Pujade-Renaud V."/>
        </authorList>
    </citation>
    <scope>NUCLEOTIDE SEQUENCE [LARGE SCALE GENOMIC DNA]</scope>
    <source>
        <strain evidence="12 13">Philippines</strain>
    </source>
</reference>
<feature type="compositionally biased region" description="Basic and acidic residues" evidence="9">
    <location>
        <begin position="54"/>
        <end position="67"/>
    </location>
</feature>
<evidence type="ECO:0000256" key="2">
    <source>
        <dbReference type="ARBA" id="ARBA00008997"/>
    </source>
</evidence>
<dbReference type="AlphaFoldDB" id="A0A2T2PAJ9"/>
<dbReference type="GO" id="GO:0005634">
    <property type="term" value="C:nucleus"/>
    <property type="evidence" value="ECO:0007669"/>
    <property type="project" value="UniProtKB-SubCell"/>
</dbReference>
<dbReference type="InterPro" id="IPR027786">
    <property type="entry name" value="Nse4/EID"/>
</dbReference>
<keyword evidence="3 7" id="KW-0227">DNA damage</keyword>
<dbReference type="InterPro" id="IPR029225">
    <property type="entry name" value="Nse4_Nse3-bd"/>
</dbReference>
<proteinExistence type="inferred from homology"/>
<evidence type="ECO:0000256" key="9">
    <source>
        <dbReference type="SAM" id="MobiDB-lite"/>
    </source>
</evidence>
<evidence type="ECO:0000313" key="12">
    <source>
        <dbReference type="EMBL" id="PSN74692.1"/>
    </source>
</evidence>
<dbReference type="Pfam" id="PF15412">
    <property type="entry name" value="Nse4-Nse3_bdg"/>
    <property type="match status" value="1"/>
</dbReference>
<evidence type="ECO:0000256" key="8">
    <source>
        <dbReference type="SAM" id="Coils"/>
    </source>
</evidence>
<dbReference type="Proteomes" id="UP000240883">
    <property type="component" value="Unassembled WGS sequence"/>
</dbReference>
<feature type="domain" description="Nse4/EID protein Nse3/MAGE-binding" evidence="11">
    <location>
        <begin position="210"/>
        <end position="252"/>
    </location>
</feature>
<evidence type="ECO:0000313" key="13">
    <source>
        <dbReference type="Proteomes" id="UP000240883"/>
    </source>
</evidence>
<evidence type="ECO:0000259" key="10">
    <source>
        <dbReference type="Pfam" id="PF08743"/>
    </source>
</evidence>
<dbReference type="PANTHER" id="PTHR16140">
    <property type="entry name" value="NON-STRUCTURAL MAINTENANCE OF CHROMOSOMES ELEMENT 4"/>
    <property type="match status" value="1"/>
</dbReference>
<feature type="compositionally biased region" description="Polar residues" evidence="9">
    <location>
        <begin position="36"/>
        <end position="53"/>
    </location>
</feature>
<evidence type="ECO:0000256" key="7">
    <source>
        <dbReference type="RuleBase" id="RU365071"/>
    </source>
</evidence>
<sequence length="407" mass="45752">MARLNTHPSATPQPSRSATVDSLYRDPTPVSRRPRGSNNARTSSYPVISPSRSHASDKENDEPRSRDITPQPSDRRKKMAPPRLPTPTSGSGSANKRRRTNNYTADDTEVYVDDDASEVQPTDDADPADPGPAFVTTPDEDEDEATKYYDPQQDPEIRRKVRANIRNHQREMEDNRDELVRSDNNMLIEHLKRQDYYMAKVRQTADAALDSRVMVLASDLAGKKLNNSLHGNAGVGVDIDQFVSKCIYFMKSGGHTLTDHIENAGPVVDEELSQYGDGPTDEQVQATCQRHRVAPSPDDELCVSLFDFVINPTSFGQTVENLFYVSFLIREGAVQVLHDNDGLPLLMPAKPRNITEQRENNIQKHQAVLSLDWSTWESLIKAFDIKTPLIPNRTPEEVNLQGDRWYA</sequence>
<dbReference type="GO" id="GO:0030915">
    <property type="term" value="C:Smc5-Smc6 complex"/>
    <property type="evidence" value="ECO:0007669"/>
    <property type="project" value="UniProtKB-UniRule"/>
</dbReference>
<dbReference type="STRING" id="1448308.A0A2T2PAJ9"/>
<feature type="compositionally biased region" description="Acidic residues" evidence="9">
    <location>
        <begin position="106"/>
        <end position="127"/>
    </location>
</feature>
<comment type="subunit">
    <text evidence="7">Component of the SMC5-SMC6 complex.</text>
</comment>
<comment type="subcellular location">
    <subcellularLocation>
        <location evidence="1 7">Nucleus</location>
    </subcellularLocation>
</comment>
<keyword evidence="5 7" id="KW-0234">DNA repair</keyword>
<organism evidence="12 13">
    <name type="scientific">Corynespora cassiicola Philippines</name>
    <dbReference type="NCBI Taxonomy" id="1448308"/>
    <lineage>
        <taxon>Eukaryota</taxon>
        <taxon>Fungi</taxon>
        <taxon>Dikarya</taxon>
        <taxon>Ascomycota</taxon>
        <taxon>Pezizomycotina</taxon>
        <taxon>Dothideomycetes</taxon>
        <taxon>Pleosporomycetidae</taxon>
        <taxon>Pleosporales</taxon>
        <taxon>Corynesporascaceae</taxon>
        <taxon>Corynespora</taxon>
    </lineage>
</organism>
<evidence type="ECO:0000256" key="3">
    <source>
        <dbReference type="ARBA" id="ARBA00022763"/>
    </source>
</evidence>
<dbReference type="Pfam" id="PF08743">
    <property type="entry name" value="Nse4_C"/>
    <property type="match status" value="1"/>
</dbReference>
<keyword evidence="13" id="KW-1185">Reference proteome</keyword>
<dbReference type="GO" id="GO:0006281">
    <property type="term" value="P:DNA repair"/>
    <property type="evidence" value="ECO:0007669"/>
    <property type="project" value="UniProtKB-UniRule"/>
</dbReference>
<accession>A0A2T2PAJ9</accession>
<evidence type="ECO:0000256" key="1">
    <source>
        <dbReference type="ARBA" id="ARBA00004123"/>
    </source>
</evidence>
<comment type="function">
    <text evidence="7">Component of the SMC5-SMC6 complex, that promotes sister chromatid alignment after DNA damage and facilitates double-stranded DNA breaks (DSBs) repair via homologous recombination between sister chromatids.</text>
</comment>
<dbReference type="EMBL" id="KZ678128">
    <property type="protein sequence ID" value="PSN74692.1"/>
    <property type="molecule type" value="Genomic_DNA"/>
</dbReference>
<evidence type="ECO:0000256" key="6">
    <source>
        <dbReference type="ARBA" id="ARBA00023242"/>
    </source>
</evidence>
<name>A0A2T2PAJ9_CORCC</name>
<feature type="compositionally biased region" description="Polar residues" evidence="9">
    <location>
        <begin position="1"/>
        <end position="20"/>
    </location>
</feature>
<protein>
    <recommendedName>
        <fullName evidence="7">Non-structural maintenance of chromosomes element 4</fullName>
    </recommendedName>
</protein>
<comment type="similarity">
    <text evidence="2 7">Belongs to the NSE4 family.</text>
</comment>
<gene>
    <name evidence="12" type="ORF">BS50DRAFT_480461</name>
</gene>
<keyword evidence="8" id="KW-0175">Coiled coil</keyword>